<comment type="caution">
    <text evidence="1">The sequence shown here is derived from an EMBL/GenBank/DDBJ whole genome shotgun (WGS) entry which is preliminary data.</text>
</comment>
<dbReference type="AlphaFoldDB" id="A0AAD4QEK0"/>
<accession>A0AAD4QEK0</accession>
<organism evidence="1 2">
    <name type="scientific">Lactarius akahatsu</name>
    <dbReference type="NCBI Taxonomy" id="416441"/>
    <lineage>
        <taxon>Eukaryota</taxon>
        <taxon>Fungi</taxon>
        <taxon>Dikarya</taxon>
        <taxon>Basidiomycota</taxon>
        <taxon>Agaricomycotina</taxon>
        <taxon>Agaricomycetes</taxon>
        <taxon>Russulales</taxon>
        <taxon>Russulaceae</taxon>
        <taxon>Lactarius</taxon>
    </lineage>
</organism>
<gene>
    <name evidence="1" type="ORF">EDB92DRAFT_1944384</name>
</gene>
<name>A0AAD4QEK0_9AGAM</name>
<dbReference type="Proteomes" id="UP001201163">
    <property type="component" value="Unassembled WGS sequence"/>
</dbReference>
<protein>
    <submittedName>
        <fullName evidence="1">Uncharacterized protein</fullName>
    </submittedName>
</protein>
<dbReference type="EMBL" id="JAKELL010000017">
    <property type="protein sequence ID" value="KAH8993691.1"/>
    <property type="molecule type" value="Genomic_DNA"/>
</dbReference>
<proteinExistence type="predicted"/>
<reference evidence="1" key="1">
    <citation type="submission" date="2022-01" db="EMBL/GenBank/DDBJ databases">
        <title>Comparative genomics reveals a dynamic genome evolution in the ectomycorrhizal milk-cap (Lactarius) mushrooms.</title>
        <authorList>
            <consortium name="DOE Joint Genome Institute"/>
            <person name="Lebreton A."/>
            <person name="Tang N."/>
            <person name="Kuo A."/>
            <person name="LaButti K."/>
            <person name="Drula E."/>
            <person name="Barry K."/>
            <person name="Clum A."/>
            <person name="Lipzen A."/>
            <person name="Mousain D."/>
            <person name="Ng V."/>
            <person name="Wang R."/>
            <person name="Wang X."/>
            <person name="Dai Y."/>
            <person name="Henrissat B."/>
            <person name="Grigoriev I.V."/>
            <person name="Guerin-Laguette A."/>
            <person name="Yu F."/>
            <person name="Martin F.M."/>
        </authorList>
    </citation>
    <scope>NUCLEOTIDE SEQUENCE</scope>
    <source>
        <strain evidence="1">QP</strain>
    </source>
</reference>
<sequence length="198" mass="22098">MEEIGSARRNIFDEKRKKRVLMCILNPVSNRTHRFPKYVTSVVTLFGHWLTVIMIKTAAQQHRTSELSPKSRPVWSAVTALTKALVGVDEGLSALPEDVQNKIRRILKDTPEAEQALSRARTPGLLREYFEGGKSGSTRLLALRWTAASALPNVEDAKRARRSGSFYKPTNNKGIELQKTTTKISEGNGEVDLKLVLA</sequence>
<evidence type="ECO:0000313" key="1">
    <source>
        <dbReference type="EMBL" id="KAH8993691.1"/>
    </source>
</evidence>
<keyword evidence="2" id="KW-1185">Reference proteome</keyword>
<evidence type="ECO:0000313" key="2">
    <source>
        <dbReference type="Proteomes" id="UP001201163"/>
    </source>
</evidence>